<dbReference type="GO" id="GO:0032787">
    <property type="term" value="P:monocarboxylic acid metabolic process"/>
    <property type="evidence" value="ECO:0007669"/>
    <property type="project" value="UniProtKB-ARBA"/>
</dbReference>
<dbReference type="Proteomes" id="UP000318065">
    <property type="component" value="Chromosome"/>
</dbReference>
<protein>
    <submittedName>
        <fullName evidence="4">Oxidoreductase</fullName>
    </submittedName>
</protein>
<evidence type="ECO:0000313" key="5">
    <source>
        <dbReference type="Proteomes" id="UP000318065"/>
    </source>
</evidence>
<dbReference type="FunFam" id="3.40.50.720:FF:000084">
    <property type="entry name" value="Short-chain dehydrogenase reductase"/>
    <property type="match status" value="1"/>
</dbReference>
<dbReference type="Gene3D" id="3.40.50.720">
    <property type="entry name" value="NAD(P)-binding Rossmann-like Domain"/>
    <property type="match status" value="1"/>
</dbReference>
<evidence type="ECO:0000313" key="4">
    <source>
        <dbReference type="EMBL" id="BBL81064.1"/>
    </source>
</evidence>
<dbReference type="NCBIfam" id="NF009466">
    <property type="entry name" value="PRK12826.1-2"/>
    <property type="match status" value="1"/>
</dbReference>
<dbReference type="InterPro" id="IPR002347">
    <property type="entry name" value="SDR_fam"/>
</dbReference>
<dbReference type="CDD" id="cd05233">
    <property type="entry name" value="SDR_c"/>
    <property type="match status" value="1"/>
</dbReference>
<dbReference type="SUPFAM" id="SSF51735">
    <property type="entry name" value="NAD(P)-binding Rossmann-fold domains"/>
    <property type="match status" value="1"/>
</dbReference>
<reference evidence="4" key="1">
    <citation type="journal article" date="2019" name="Microbiol. Resour. Announc.">
        <title>Complete Genome Sequence of Rubrobacter xylanophilus Strain AA3-22, Isolated from Arima Onsen in Japan.</title>
        <authorList>
            <person name="Tomariguchi N."/>
            <person name="Miyazaki K."/>
        </authorList>
    </citation>
    <scope>NUCLEOTIDE SEQUENCE [LARGE SCALE GENOMIC DNA]</scope>
    <source>
        <strain evidence="4">AA3-22</strain>
    </source>
</reference>
<dbReference type="Pfam" id="PF13561">
    <property type="entry name" value="adh_short_C2"/>
    <property type="match status" value="1"/>
</dbReference>
<dbReference type="GO" id="GO:0016491">
    <property type="term" value="F:oxidoreductase activity"/>
    <property type="evidence" value="ECO:0007669"/>
    <property type="project" value="UniProtKB-KW"/>
</dbReference>
<dbReference type="InterPro" id="IPR057326">
    <property type="entry name" value="KR_dom"/>
</dbReference>
<dbReference type="InterPro" id="IPR020904">
    <property type="entry name" value="Sc_DH/Rdtase_CS"/>
</dbReference>
<dbReference type="RefSeq" id="WP_172620890.1">
    <property type="nucleotide sequence ID" value="NZ_AP019791.1"/>
</dbReference>
<keyword evidence="5" id="KW-1185">Reference proteome</keyword>
<proteinExistence type="inferred from homology"/>
<dbReference type="SMART" id="SM00822">
    <property type="entry name" value="PKS_KR"/>
    <property type="match status" value="1"/>
</dbReference>
<sequence length="250" mass="26677">MARLDGKVAVVTGGGGGLGEGICSRLAAAGAAVAVVDVSREKARRVEELVAGKGGRCVAVEADVSDRRSVERMAERVAGELGGIDILVNNAAIYPLRPWTEIDEEEWDRVLAVNIKGYFLCARAAYPYMRERGGGRIINVASITFFIGWAGFLDYVSSKGAVVGFTRTLAREVGPEGITVNAVSPGAFPTDAERVHPDQEALNRRILDAQCIKRRGTPEDVGNLVAFLASEEASFITGQTIEIDGGWAMH</sequence>
<comment type="similarity">
    <text evidence="1">Belongs to the short-chain dehydrogenases/reductases (SDR) family.</text>
</comment>
<dbReference type="NCBIfam" id="NF005559">
    <property type="entry name" value="PRK07231.1"/>
    <property type="match status" value="1"/>
</dbReference>
<dbReference type="EMBL" id="AP019791">
    <property type="protein sequence ID" value="BBL81064.1"/>
    <property type="molecule type" value="Genomic_DNA"/>
</dbReference>
<dbReference type="AlphaFoldDB" id="A0A510HMD1"/>
<name>A0A510HMD1_9ACTN</name>
<dbReference type="PRINTS" id="PR00080">
    <property type="entry name" value="SDRFAMILY"/>
</dbReference>
<dbReference type="PROSITE" id="PS00061">
    <property type="entry name" value="ADH_SHORT"/>
    <property type="match status" value="1"/>
</dbReference>
<evidence type="ECO:0000256" key="2">
    <source>
        <dbReference type="ARBA" id="ARBA00023002"/>
    </source>
</evidence>
<evidence type="ECO:0000256" key="1">
    <source>
        <dbReference type="ARBA" id="ARBA00006484"/>
    </source>
</evidence>
<gene>
    <name evidence="4" type="ORF">RxyAA322_29180</name>
</gene>
<dbReference type="PANTHER" id="PTHR42879">
    <property type="entry name" value="3-OXOACYL-(ACYL-CARRIER-PROTEIN) REDUCTASE"/>
    <property type="match status" value="1"/>
</dbReference>
<feature type="domain" description="Ketoreductase" evidence="3">
    <location>
        <begin position="7"/>
        <end position="186"/>
    </location>
</feature>
<evidence type="ECO:0000259" key="3">
    <source>
        <dbReference type="SMART" id="SM00822"/>
    </source>
</evidence>
<organism evidence="4 5">
    <name type="scientific">Rubrobacter xylanophilus</name>
    <dbReference type="NCBI Taxonomy" id="49319"/>
    <lineage>
        <taxon>Bacteria</taxon>
        <taxon>Bacillati</taxon>
        <taxon>Actinomycetota</taxon>
        <taxon>Rubrobacteria</taxon>
        <taxon>Rubrobacterales</taxon>
        <taxon>Rubrobacteraceae</taxon>
        <taxon>Rubrobacter</taxon>
    </lineage>
</organism>
<dbReference type="PANTHER" id="PTHR42879:SF2">
    <property type="entry name" value="3-OXOACYL-[ACYL-CARRIER-PROTEIN] REDUCTASE FABG"/>
    <property type="match status" value="1"/>
</dbReference>
<keyword evidence="2" id="KW-0560">Oxidoreductase</keyword>
<dbReference type="InterPro" id="IPR050259">
    <property type="entry name" value="SDR"/>
</dbReference>
<dbReference type="PRINTS" id="PR00081">
    <property type="entry name" value="GDHRDH"/>
</dbReference>
<accession>A0A510HMD1</accession>
<dbReference type="InterPro" id="IPR036291">
    <property type="entry name" value="NAD(P)-bd_dom_sf"/>
</dbReference>